<dbReference type="GO" id="GO:0006865">
    <property type="term" value="P:amino acid transport"/>
    <property type="evidence" value="ECO:0007669"/>
    <property type="project" value="UniProtKB-KW"/>
</dbReference>
<evidence type="ECO:0000313" key="9">
    <source>
        <dbReference type="Proteomes" id="UP000183050"/>
    </source>
</evidence>
<evidence type="ECO:0000313" key="8">
    <source>
        <dbReference type="EMBL" id="API57727.1"/>
    </source>
</evidence>
<name>A0A1L3ZQ97_RHILE</name>
<feature type="domain" description="Leucine-binding protein" evidence="6">
    <location>
        <begin position="29"/>
        <end position="355"/>
    </location>
</feature>
<geneLocation type="plasmid" evidence="8">
    <name>unnamed8</name>
</geneLocation>
<dbReference type="CDD" id="cd06342">
    <property type="entry name" value="PBP1_ABC_LIVBP-like"/>
    <property type="match status" value="1"/>
</dbReference>
<evidence type="ECO:0000256" key="4">
    <source>
        <dbReference type="ARBA" id="ARBA00022970"/>
    </source>
</evidence>
<geneLocation type="plasmid" evidence="9">
    <name>unnamed8 sequence</name>
</geneLocation>
<dbReference type="Gene3D" id="3.40.50.2300">
    <property type="match status" value="2"/>
</dbReference>
<feature type="chain" id="PRO_5011896959" evidence="5">
    <location>
        <begin position="27"/>
        <end position="390"/>
    </location>
</feature>
<keyword evidence="4" id="KW-0029">Amino-acid transport</keyword>
<evidence type="ECO:0000256" key="2">
    <source>
        <dbReference type="ARBA" id="ARBA00022448"/>
    </source>
</evidence>
<keyword evidence="8" id="KW-0614">Plasmid</keyword>
<dbReference type="RefSeq" id="WP_072642718.1">
    <property type="nucleotide sequence ID" value="NZ_CP018236.1"/>
</dbReference>
<feature type="signal peptide" evidence="5">
    <location>
        <begin position="1"/>
        <end position="26"/>
    </location>
</feature>
<keyword evidence="3 5" id="KW-0732">Signal</keyword>
<dbReference type="Proteomes" id="UP000183050">
    <property type="component" value="Plasmid unnamed8"/>
</dbReference>
<dbReference type="InterPro" id="IPR028081">
    <property type="entry name" value="Leu-bd"/>
</dbReference>
<dbReference type="InterPro" id="IPR028082">
    <property type="entry name" value="Peripla_BP_I"/>
</dbReference>
<organism evidence="8 9">
    <name type="scientific">Rhizobium leguminosarum</name>
    <dbReference type="NCBI Taxonomy" id="384"/>
    <lineage>
        <taxon>Bacteria</taxon>
        <taxon>Pseudomonadati</taxon>
        <taxon>Pseudomonadota</taxon>
        <taxon>Alphaproteobacteria</taxon>
        <taxon>Hyphomicrobiales</taxon>
        <taxon>Rhizobiaceae</taxon>
        <taxon>Rhizobium/Agrobacterium group</taxon>
        <taxon>Rhizobium</taxon>
    </lineage>
</organism>
<proteinExistence type="inferred from homology"/>
<dbReference type="AlphaFoldDB" id="A0A1L3ZQ97"/>
<comment type="similarity">
    <text evidence="1">Belongs to the leucine-binding protein family.</text>
</comment>
<reference evidence="8 9" key="1">
    <citation type="submission" date="2016-11" db="EMBL/GenBank/DDBJ databases">
        <title>Rhizobium leguminosarum bv. viciae strain Vaf12 isolated from Vavilovia formosa root nodules from Russia, Dagestan.</title>
        <authorList>
            <person name="Kimeklis A."/>
        </authorList>
    </citation>
    <scope>NUCLEOTIDE SEQUENCE [LARGE SCALE GENOMIC DNA]</scope>
    <source>
        <strain evidence="8 9">Vaf-108</strain>
        <plasmid evidence="9">Plasmid unnamed8 sequence</plasmid>
        <plasmid evidence="8">unnamed8</plasmid>
    </source>
</reference>
<dbReference type="PANTHER" id="PTHR47151">
    <property type="entry name" value="LEU/ILE/VAL-BINDING ABC TRANSPORTER SUBUNIT"/>
    <property type="match status" value="1"/>
</dbReference>
<evidence type="ECO:0000256" key="3">
    <source>
        <dbReference type="ARBA" id="ARBA00022729"/>
    </source>
</evidence>
<dbReference type="PRINTS" id="PR00337">
    <property type="entry name" value="LEUILEVALBP"/>
</dbReference>
<dbReference type="EMBL" id="CP018236">
    <property type="protein sequence ID" value="API57716.1"/>
    <property type="molecule type" value="Genomic_DNA"/>
</dbReference>
<evidence type="ECO:0000313" key="7">
    <source>
        <dbReference type="EMBL" id="API57716.1"/>
    </source>
</evidence>
<dbReference type="PANTHER" id="PTHR47151:SF2">
    <property type="entry name" value="AMINO ACID BINDING PROTEIN"/>
    <property type="match status" value="1"/>
</dbReference>
<evidence type="ECO:0000256" key="1">
    <source>
        <dbReference type="ARBA" id="ARBA00010062"/>
    </source>
</evidence>
<keyword evidence="2" id="KW-0813">Transport</keyword>
<evidence type="ECO:0000256" key="5">
    <source>
        <dbReference type="SAM" id="SignalP"/>
    </source>
</evidence>
<evidence type="ECO:0000259" key="6">
    <source>
        <dbReference type="Pfam" id="PF13458"/>
    </source>
</evidence>
<sequence length="390" mass="42187">MRLPAKYIISAIMSASLVAVSHGAEAKQKVKIAWVGPLTGALSAYGLGGRNSAELAIQVMNANSEANYEYELVALDDECKPNVGVQVVTKAAVDRSIIAAIPFYCSSTAMAAIDIFNRYKLPMVVWAAVLPDITYGNDYPEVNRVTGALIGQNKVGAKFMKEAGYKTFVSFADSTDFGKSTTKYFSLYTGEEGGQILAAFSVPPDQQDLSAELTKVKELNPEVVYFGGLVPLGARLRTQMEKLGIKAQFEGNSAIMGDAYINAVGPELAEGTIAFYDSPPLAQTAGGKFFLEKYQASGFKEAPEAYGHFSYAATMLVLETIEKVGPTRADVTAELGKTKDRPSIVGPITFDDHGQNVTLQTTKYIVQDGKWVVWEDSEYASGKRKLKKLQ</sequence>
<dbReference type="SUPFAM" id="SSF53822">
    <property type="entry name" value="Periplasmic binding protein-like I"/>
    <property type="match status" value="1"/>
</dbReference>
<gene>
    <name evidence="7" type="ORF">BMW22_41305</name>
    <name evidence="8" type="ORF">BMW22_41370</name>
</gene>
<dbReference type="InterPro" id="IPR000709">
    <property type="entry name" value="Leu_Ile_Val-bd"/>
</dbReference>
<accession>A0A1L3ZQ97</accession>
<dbReference type="EMBL" id="CP018236">
    <property type="protein sequence ID" value="API57727.1"/>
    <property type="molecule type" value="Genomic_DNA"/>
</dbReference>
<protein>
    <submittedName>
        <fullName evidence="8">Branched chain amino acid ABC transporter substrate-binding protein</fullName>
    </submittedName>
</protein>
<dbReference type="Pfam" id="PF13458">
    <property type="entry name" value="Peripla_BP_6"/>
    <property type="match status" value="1"/>
</dbReference>